<evidence type="ECO:0000256" key="5">
    <source>
        <dbReference type="ARBA" id="ARBA00023136"/>
    </source>
</evidence>
<proteinExistence type="predicted"/>
<feature type="transmembrane region" description="Helical" evidence="6">
    <location>
        <begin position="751"/>
        <end position="770"/>
    </location>
</feature>
<dbReference type="Pfam" id="PF01553">
    <property type="entry name" value="Acyltransferase"/>
    <property type="match status" value="1"/>
</dbReference>
<dbReference type="PANTHER" id="PTHR33406">
    <property type="entry name" value="MEMBRANE PROTEIN MJ1562-RELATED"/>
    <property type="match status" value="1"/>
</dbReference>
<feature type="transmembrane region" description="Helical" evidence="6">
    <location>
        <begin position="293"/>
        <end position="313"/>
    </location>
</feature>
<dbReference type="PANTHER" id="PTHR33406:SF13">
    <property type="entry name" value="MEMBRANE PROTEIN YDFJ"/>
    <property type="match status" value="1"/>
</dbReference>
<feature type="transmembrane region" description="Helical" evidence="6">
    <location>
        <begin position="776"/>
        <end position="803"/>
    </location>
</feature>
<name>A0A7Y8Y2M4_9FLAO</name>
<feature type="transmembrane region" description="Helical" evidence="6">
    <location>
        <begin position="435"/>
        <end position="451"/>
    </location>
</feature>
<comment type="subcellular location">
    <subcellularLocation>
        <location evidence="1">Cell membrane</location>
        <topology evidence="1">Multi-pass membrane protein</topology>
    </subcellularLocation>
</comment>
<feature type="transmembrane region" description="Helical" evidence="6">
    <location>
        <begin position="17"/>
        <end position="35"/>
    </location>
</feature>
<feature type="transmembrane region" description="Helical" evidence="6">
    <location>
        <begin position="709"/>
        <end position="730"/>
    </location>
</feature>
<keyword evidence="8" id="KW-0808">Transferase</keyword>
<gene>
    <name evidence="8" type="ORF">HZF10_10855</name>
</gene>
<dbReference type="InterPro" id="IPR004869">
    <property type="entry name" value="MMPL_dom"/>
</dbReference>
<accession>A0A7Y8Y2M4</accession>
<dbReference type="AlphaFoldDB" id="A0A7Y8Y2M4"/>
<evidence type="ECO:0000256" key="4">
    <source>
        <dbReference type="ARBA" id="ARBA00022989"/>
    </source>
</evidence>
<comment type="caution">
    <text evidence="8">The sequence shown here is derived from an EMBL/GenBank/DDBJ whole genome shotgun (WGS) entry which is preliminary data.</text>
</comment>
<sequence>MHRFFFGIHQFVNRNKFVSVAIALGILCIFGFFGSRLKFEEDVTKLLPVNDKLDVTAKVLKQVNFADKITVIFESKPNGSPEDLQQTAQVFIDSLEKSCKPFYKEIQGKIAEENIDETIGFVFDNLPLFLNETDYAQIDSKLSQDSIKATVEANYRSMLSPSGMVTGDFIRRDPLGISFIGLKKLQQLSLGDDFTLENGFVMTKDKKMLLLFIAPNQSSAEADKNAEFSKKLYEIKGKLDSSKTTKVSYFGSPLIAVANATQIKGDVMLTTILAMSALMLILILFYRKITIPIIIFIPTIFGALFALTVLYFVKETISAISLGIGAILIGITIDYSLHILTHYKHNVDVKHTYEIITKPLFMSSSTTALAFLCLLFVKSEALRDLGIFAASIVMGSAFFSLLIVPHLYKPNKDVTAHKENFIERAAGFSFDSNKWLILGCAILVVISIFTSKKVDFDNDLSKLNYIPEDIRQAEKQLEKNSSLTSKTIYVAAYGNSLDAALASNSKLFSDLESDKKSGKILNFSSIGGLVLPVSQQQQKIDRWNSFWTPEKKSALRSKLISEGEKVGFKANTYEPFFEELNKNFEPVPIHELNKVAALQLGEFIAHKNDFYTVSTLVKVSNGQRDAFVKSAATKKNVVAIDRQEMNETFLTQLRDDFNNLVDYSLIAVVAILFVFFRRIEIVLVATIPIVLTGLVTAGVMGIFGLELNIFSTIVCTLIFGHGVDFSIFMTSALQKEYTDGRDERKVYRTSIILAAITTILGVGALIFAGHPSLKSISTAALIGVFAACAMIFVLYPMIFRWVFFARRKKGFAPIQLRRMLHSFFSLAYYAIGGFFISIFAWLMMKLLPLSKRRKQKIFHRIMSGYMNSVFYTFPAVTRRIYNEQNEDFSKPAVIIANHTSFLDTMAMGGLNGNIIFLVSDHVYNNPIIGLGVRLAGFYPASEGLKTGVEHLREKVNQGFSLMIFPEGTRSEDNSIKRFKKGAFFLAQEFDLDILPVLIQGYSEAAPKNDFILNGTTTAIKFLPRIKPDDLSFGKDYAERTKKVNAYMRDEFQKLRAAEEGPKYWKKFVLGSFDFKEEFVVSAVKSDLNANMELYHRLNKHIGIKSKMLHVADDYGQLDVLLAFQQSTRRIDSYIADDETRRIANQSHVLQKREITYISKPEKRYETLLISAKRVETEAVARLSDHVILLDNDAFVEIFENLGFKTIHTEQKITILKREAAV</sequence>
<dbReference type="EMBL" id="JACBJI010000004">
    <property type="protein sequence ID" value="NYA71423.1"/>
    <property type="molecule type" value="Genomic_DNA"/>
</dbReference>
<keyword evidence="4 6" id="KW-1133">Transmembrane helix</keyword>
<dbReference type="GO" id="GO:0005886">
    <property type="term" value="C:plasma membrane"/>
    <property type="evidence" value="ECO:0007669"/>
    <property type="project" value="UniProtKB-SubCell"/>
</dbReference>
<evidence type="ECO:0000256" key="1">
    <source>
        <dbReference type="ARBA" id="ARBA00004651"/>
    </source>
</evidence>
<dbReference type="InterPro" id="IPR050545">
    <property type="entry name" value="Mycobact_MmpL"/>
</dbReference>
<evidence type="ECO:0000256" key="6">
    <source>
        <dbReference type="SAM" id="Phobius"/>
    </source>
</evidence>
<feature type="transmembrane region" description="Helical" evidence="6">
    <location>
        <begin position="267"/>
        <end position="286"/>
    </location>
</feature>
<evidence type="ECO:0000313" key="8">
    <source>
        <dbReference type="EMBL" id="NYA71423.1"/>
    </source>
</evidence>
<dbReference type="Pfam" id="PF03176">
    <property type="entry name" value="MMPL"/>
    <property type="match status" value="2"/>
</dbReference>
<dbReference type="SUPFAM" id="SSF82866">
    <property type="entry name" value="Multidrug efflux transporter AcrB transmembrane domain"/>
    <property type="match status" value="2"/>
</dbReference>
<dbReference type="RefSeq" id="WP_176006231.1">
    <property type="nucleotide sequence ID" value="NZ_JABWMI010000011.1"/>
</dbReference>
<feature type="transmembrane region" description="Helical" evidence="6">
    <location>
        <begin position="681"/>
        <end position="703"/>
    </location>
</feature>
<keyword evidence="9" id="KW-1185">Reference proteome</keyword>
<reference evidence="8 9" key="1">
    <citation type="submission" date="2020-07" db="EMBL/GenBank/DDBJ databases">
        <authorList>
            <person name="Sun Q."/>
        </authorList>
    </citation>
    <scope>NUCLEOTIDE SEQUENCE [LARGE SCALE GENOMIC DNA]</scope>
    <source>
        <strain evidence="8 9">MAH-1</strain>
    </source>
</reference>
<keyword evidence="2" id="KW-1003">Cell membrane</keyword>
<keyword evidence="8" id="KW-0012">Acyltransferase</keyword>
<dbReference type="Proteomes" id="UP000535020">
    <property type="component" value="Unassembled WGS sequence"/>
</dbReference>
<feature type="domain" description="Phospholipid/glycerol acyltransferase" evidence="7">
    <location>
        <begin position="892"/>
        <end position="1001"/>
    </location>
</feature>
<dbReference type="GO" id="GO:0016746">
    <property type="term" value="F:acyltransferase activity"/>
    <property type="evidence" value="ECO:0007669"/>
    <property type="project" value="UniProtKB-KW"/>
</dbReference>
<dbReference type="CDD" id="cd07989">
    <property type="entry name" value="LPLAT_AGPAT-like"/>
    <property type="match status" value="1"/>
</dbReference>
<feature type="transmembrane region" description="Helical" evidence="6">
    <location>
        <begin position="360"/>
        <end position="379"/>
    </location>
</feature>
<protein>
    <submittedName>
        <fullName evidence="8">1-acyl-sn-glycerol-3-phosphate acyltransferase</fullName>
    </submittedName>
</protein>
<dbReference type="InterPro" id="IPR002123">
    <property type="entry name" value="Plipid/glycerol_acylTrfase"/>
</dbReference>
<keyword evidence="5 6" id="KW-0472">Membrane</keyword>
<evidence type="ECO:0000256" key="2">
    <source>
        <dbReference type="ARBA" id="ARBA00022475"/>
    </source>
</evidence>
<feature type="transmembrane region" description="Helical" evidence="6">
    <location>
        <begin position="823"/>
        <end position="844"/>
    </location>
</feature>
<evidence type="ECO:0000259" key="7">
    <source>
        <dbReference type="SMART" id="SM00563"/>
    </source>
</evidence>
<feature type="transmembrane region" description="Helical" evidence="6">
    <location>
        <begin position="660"/>
        <end position="676"/>
    </location>
</feature>
<feature type="transmembrane region" description="Helical" evidence="6">
    <location>
        <begin position="385"/>
        <end position="408"/>
    </location>
</feature>
<dbReference type="SMART" id="SM00563">
    <property type="entry name" value="PlsC"/>
    <property type="match status" value="1"/>
</dbReference>
<keyword evidence="3 6" id="KW-0812">Transmembrane</keyword>
<organism evidence="8 9">
    <name type="scientific">Flavobacterium agri</name>
    <dbReference type="NCBI Taxonomy" id="2743471"/>
    <lineage>
        <taxon>Bacteria</taxon>
        <taxon>Pseudomonadati</taxon>
        <taxon>Bacteroidota</taxon>
        <taxon>Flavobacteriia</taxon>
        <taxon>Flavobacteriales</taxon>
        <taxon>Flavobacteriaceae</taxon>
        <taxon>Flavobacterium</taxon>
    </lineage>
</organism>
<dbReference type="SUPFAM" id="SSF69593">
    <property type="entry name" value="Glycerol-3-phosphate (1)-acyltransferase"/>
    <property type="match status" value="1"/>
</dbReference>
<evidence type="ECO:0000313" key="9">
    <source>
        <dbReference type="Proteomes" id="UP000535020"/>
    </source>
</evidence>
<evidence type="ECO:0000256" key="3">
    <source>
        <dbReference type="ARBA" id="ARBA00022692"/>
    </source>
</evidence>
<dbReference type="Gene3D" id="1.20.1640.10">
    <property type="entry name" value="Multidrug efflux transporter AcrB transmembrane domain"/>
    <property type="match status" value="2"/>
</dbReference>
<feature type="transmembrane region" description="Helical" evidence="6">
    <location>
        <begin position="319"/>
        <end position="340"/>
    </location>
</feature>